<dbReference type="RefSeq" id="WP_138107770.1">
    <property type="nucleotide sequence ID" value="NZ_VBRA02000002.1"/>
</dbReference>
<dbReference type="EMBL" id="VBRA02000002">
    <property type="protein sequence ID" value="MBP3059200.1"/>
    <property type="molecule type" value="Genomic_DNA"/>
</dbReference>
<comment type="caution">
    <text evidence="1">The sequence shown here is derived from an EMBL/GenBank/DDBJ whole genome shotgun (WGS) entry which is preliminary data.</text>
</comment>
<evidence type="ECO:0000313" key="1">
    <source>
        <dbReference type="EMBL" id="MBP3059200.1"/>
    </source>
</evidence>
<accession>A0ABS5BHY3</accession>
<protein>
    <submittedName>
        <fullName evidence="1">Uncharacterized protein</fullName>
    </submittedName>
</protein>
<sequence>MFMFCEKNQVNSQNIIEKSIFLNNLNVKVEVKYIKKPKKKLKREWFVKDFYFVYNKKEYIFPEIVIYFNHIDNDNPEFFLQPGQKIKIIEGQLKIYSFSDLTKNFLNIYKFQHLRSDK</sequence>
<proteinExistence type="predicted"/>
<organism evidence="1 2">
    <name type="scientific">Texas Phoenix palm phytoplasma</name>
    <dbReference type="NCBI Taxonomy" id="176709"/>
    <lineage>
        <taxon>Bacteria</taxon>
        <taxon>Bacillati</taxon>
        <taxon>Mycoplasmatota</taxon>
        <taxon>Mollicutes</taxon>
        <taxon>Acholeplasmatales</taxon>
        <taxon>Acholeplasmataceae</taxon>
        <taxon>Candidatus Phytoplasma</taxon>
        <taxon>16SrIV (Coconut lethal yellows group)</taxon>
    </lineage>
</organism>
<reference evidence="1" key="1">
    <citation type="submission" date="2019-10" db="EMBL/GenBank/DDBJ databases">
        <title>Whole Genome Sequencing and Characterization of Texas Phoenix Palm Decline Phytoplasma Belongs to Lethal Yellowing (16SrIV) Group.</title>
        <authorList>
            <person name="Bao M."/>
        </authorList>
    </citation>
    <scope>NUCLEOTIDE SEQUENCE [LARGE SCALE GENOMIC DNA]</scope>
    <source>
        <strain evidence="1">ACPD</strain>
    </source>
</reference>
<gene>
    <name evidence="1" type="ORF">FEF22_000135</name>
</gene>
<keyword evidence="2" id="KW-1185">Reference proteome</keyword>
<dbReference type="Proteomes" id="UP001192346">
    <property type="component" value="Unassembled WGS sequence"/>
</dbReference>
<name>A0ABS5BHY3_9MOLU</name>
<evidence type="ECO:0000313" key="2">
    <source>
        <dbReference type="Proteomes" id="UP001192346"/>
    </source>
</evidence>